<dbReference type="Pfam" id="PF04214">
    <property type="entry name" value="DUF411"/>
    <property type="match status" value="1"/>
</dbReference>
<dbReference type="EMBL" id="CP017707">
    <property type="protein sequence ID" value="AOZ50373.1"/>
    <property type="molecule type" value="Genomic_DNA"/>
</dbReference>
<evidence type="ECO:0000313" key="2">
    <source>
        <dbReference type="Proteomes" id="UP000178776"/>
    </source>
</evidence>
<evidence type="ECO:0000313" key="1">
    <source>
        <dbReference type="EMBL" id="AOZ50373.1"/>
    </source>
</evidence>
<dbReference type="InterPro" id="IPR036249">
    <property type="entry name" value="Thioredoxin-like_sf"/>
</dbReference>
<protein>
    <submittedName>
        <fullName evidence="1">CopG family transcriptional regulator</fullName>
    </submittedName>
</protein>
<name>A0A1D9LGH3_9NEIS</name>
<dbReference type="AlphaFoldDB" id="A0A1D9LGH3"/>
<dbReference type="InterPro" id="IPR007332">
    <property type="entry name" value="DUF411"/>
</dbReference>
<dbReference type="STRING" id="1108595.BKX93_10440"/>
<organism evidence="1 2">
    <name type="scientific">Chromobacterium vaccinii</name>
    <dbReference type="NCBI Taxonomy" id="1108595"/>
    <lineage>
        <taxon>Bacteria</taxon>
        <taxon>Pseudomonadati</taxon>
        <taxon>Pseudomonadota</taxon>
        <taxon>Betaproteobacteria</taxon>
        <taxon>Neisseriales</taxon>
        <taxon>Chromobacteriaceae</taxon>
        <taxon>Chromobacterium</taxon>
    </lineage>
</organism>
<dbReference type="RefSeq" id="WP_046168747.1">
    <property type="nucleotide sequence ID" value="NZ_CP017707.1"/>
</dbReference>
<dbReference type="Proteomes" id="UP000178776">
    <property type="component" value="Chromosome"/>
</dbReference>
<reference evidence="1 2" key="1">
    <citation type="submission" date="2016-10" db="EMBL/GenBank/DDBJ databases">
        <title>Chromobacterium muskegensis sp. nov., an insecticidal bacterium isolated from Sphagnum bogs.</title>
        <authorList>
            <person name="Sparks M.E."/>
            <person name="Blackburn M.B."/>
            <person name="Gundersen-Rindal D.E."/>
            <person name="Mitchell A."/>
            <person name="Farrar R."/>
            <person name="Kuhar D."/>
        </authorList>
    </citation>
    <scope>NUCLEOTIDE SEQUENCE [LARGE SCALE GENOMIC DNA]</scope>
    <source>
        <strain evidence="1 2">21-1</strain>
    </source>
</reference>
<gene>
    <name evidence="1" type="ORF">BKX93_10440</name>
</gene>
<accession>A0A1D9LGH3</accession>
<dbReference type="GeneID" id="68841636"/>
<sequence>MSPLRHFLFAAALAAASAPVLAAVPVTVYKSPSCGCCEAYIAYLKQNGFAVSAVNRDDMQQVKSQLGVTPGMGSCHTAKVGRYVVEGHVPAAAIKQLLAGNSKLIGIAVPGMPLNSPGMGETKPGTLPVYAMSADQKTGVLYGRF</sequence>
<dbReference type="SUPFAM" id="SSF52833">
    <property type="entry name" value="Thioredoxin-like"/>
    <property type="match status" value="1"/>
</dbReference>
<proteinExistence type="predicted"/>
<dbReference type="KEGG" id="cvc:BKX93_10440"/>